<dbReference type="KEGG" id="osn:115224568"/>
<dbReference type="Gene3D" id="3.50.50.60">
    <property type="entry name" value="FAD/NAD(P)-binding domain"/>
    <property type="match status" value="1"/>
</dbReference>
<evidence type="ECO:0000313" key="10">
    <source>
        <dbReference type="RefSeq" id="XP_029651313.2"/>
    </source>
</evidence>
<evidence type="ECO:0000256" key="5">
    <source>
        <dbReference type="ARBA" id="ARBA00022827"/>
    </source>
</evidence>
<evidence type="ECO:0000256" key="7">
    <source>
        <dbReference type="ARBA" id="ARBA00052742"/>
    </source>
</evidence>
<evidence type="ECO:0000256" key="1">
    <source>
        <dbReference type="ARBA" id="ARBA00001974"/>
    </source>
</evidence>
<dbReference type="InterPro" id="IPR045170">
    <property type="entry name" value="MTOX"/>
</dbReference>
<proteinExistence type="inferred from homology"/>
<dbReference type="GO" id="GO:0005777">
    <property type="term" value="C:peroxisome"/>
    <property type="evidence" value="ECO:0007669"/>
    <property type="project" value="TreeGrafter"/>
</dbReference>
<dbReference type="Proteomes" id="UP000515154">
    <property type="component" value="Linkage group LG25"/>
</dbReference>
<evidence type="ECO:0000259" key="8">
    <source>
        <dbReference type="Pfam" id="PF01266"/>
    </source>
</evidence>
<comment type="cofactor">
    <cofactor evidence="1">
        <name>FAD</name>
        <dbReference type="ChEBI" id="CHEBI:57692"/>
    </cofactor>
</comment>
<name>A0A6P7TIM2_9MOLL</name>
<feature type="domain" description="FAD dependent oxidoreductase" evidence="8">
    <location>
        <begin position="6"/>
        <end position="356"/>
    </location>
</feature>
<evidence type="ECO:0000256" key="4">
    <source>
        <dbReference type="ARBA" id="ARBA00022630"/>
    </source>
</evidence>
<dbReference type="EC" id="1.5.3.1" evidence="3"/>
<protein>
    <recommendedName>
        <fullName evidence="3">sarcosine oxidasee (formaldehyde-forming)</fullName>
        <ecNumber evidence="3">1.5.3.1</ecNumber>
    </recommendedName>
</protein>
<keyword evidence="4" id="KW-0285">Flavoprotein</keyword>
<dbReference type="RefSeq" id="XP_029651313.2">
    <property type="nucleotide sequence ID" value="XM_029795453.2"/>
</dbReference>
<dbReference type="PANTHER" id="PTHR10961">
    <property type="entry name" value="PEROXISOMAL SARCOSINE OXIDASE"/>
    <property type="match status" value="1"/>
</dbReference>
<dbReference type="Gene3D" id="3.30.9.10">
    <property type="entry name" value="D-Amino Acid Oxidase, subunit A, domain 2"/>
    <property type="match status" value="1"/>
</dbReference>
<dbReference type="InterPro" id="IPR036188">
    <property type="entry name" value="FAD/NAD-bd_sf"/>
</dbReference>
<dbReference type="GO" id="GO:0033514">
    <property type="term" value="P:L-lysine catabolic process to acetyl-CoA via L-pipecolate"/>
    <property type="evidence" value="ECO:0007669"/>
    <property type="project" value="TreeGrafter"/>
</dbReference>
<sequence length="391" mass="44275">MAAMYDAIVVGAGINGSSTAHYLQKNGYRTLLLEQFPLPHTRGSSHGQSRIIRKAYLQEIFANMMREAYPMWEQLERDSGTHLYTKRKLLVMCDKQNSYTDRVKETLSTCNMAYEDVSNERLINEFNIKLTAGSKAILDPAGGILQADKALSTFQDQFVKNGGTLIDEAQVFSIIPGQTNQLKTSKGTFQGRNVVLCLGPWAKSYFQQLGIEFPLKVMRITVGYYKQKPVVGGQKPVDAPLKLYSKGNDEFYGLPEKEYPGLVKFCLHKGPEVQPDHRDQVNSDWTLEKCKRVIEESFPGLEPEPSIVETCLYTMTPDELFVLDRHPKYRNIILAAGFSGHGFKLAPVTGKILGEMAMNKAPSYDLNHFRLDRFTRRSLLVREIWLPSMML</sequence>
<dbReference type="GO" id="GO:0050660">
    <property type="term" value="F:flavin adenine dinucleotide binding"/>
    <property type="evidence" value="ECO:0007669"/>
    <property type="project" value="InterPro"/>
</dbReference>
<evidence type="ECO:0000256" key="6">
    <source>
        <dbReference type="ARBA" id="ARBA00023002"/>
    </source>
</evidence>
<evidence type="ECO:0000256" key="2">
    <source>
        <dbReference type="ARBA" id="ARBA00010989"/>
    </source>
</evidence>
<dbReference type="NCBIfam" id="NF008425">
    <property type="entry name" value="PRK11259.1"/>
    <property type="match status" value="1"/>
</dbReference>
<dbReference type="SUPFAM" id="SSF54373">
    <property type="entry name" value="FAD-linked reductases, C-terminal domain"/>
    <property type="match status" value="1"/>
</dbReference>
<keyword evidence="9" id="KW-1185">Reference proteome</keyword>
<evidence type="ECO:0000313" key="9">
    <source>
        <dbReference type="Proteomes" id="UP000515154"/>
    </source>
</evidence>
<gene>
    <name evidence="10" type="primary">LOC115224568</name>
</gene>
<comment type="catalytic activity">
    <reaction evidence="7">
        <text>sarcosine + O2 + H2O = formaldehyde + glycine + H2O2</text>
        <dbReference type="Rhea" id="RHEA:13313"/>
        <dbReference type="ChEBI" id="CHEBI:15377"/>
        <dbReference type="ChEBI" id="CHEBI:15379"/>
        <dbReference type="ChEBI" id="CHEBI:16240"/>
        <dbReference type="ChEBI" id="CHEBI:16842"/>
        <dbReference type="ChEBI" id="CHEBI:57305"/>
        <dbReference type="ChEBI" id="CHEBI:57433"/>
        <dbReference type="EC" id="1.5.3.1"/>
    </reaction>
</comment>
<dbReference type="SUPFAM" id="SSF51905">
    <property type="entry name" value="FAD/NAD(P)-binding domain"/>
    <property type="match status" value="1"/>
</dbReference>
<dbReference type="GO" id="GO:0050031">
    <property type="term" value="F:L-pipecolate oxidase activity"/>
    <property type="evidence" value="ECO:0007669"/>
    <property type="project" value="TreeGrafter"/>
</dbReference>
<accession>A0A6P7TIM2</accession>
<organism evidence="9 10">
    <name type="scientific">Octopus sinensis</name>
    <name type="common">East Asian common octopus</name>
    <dbReference type="NCBI Taxonomy" id="2607531"/>
    <lineage>
        <taxon>Eukaryota</taxon>
        <taxon>Metazoa</taxon>
        <taxon>Spiralia</taxon>
        <taxon>Lophotrochozoa</taxon>
        <taxon>Mollusca</taxon>
        <taxon>Cephalopoda</taxon>
        <taxon>Coleoidea</taxon>
        <taxon>Octopodiformes</taxon>
        <taxon>Octopoda</taxon>
        <taxon>Incirrata</taxon>
        <taxon>Octopodidae</taxon>
        <taxon>Octopus</taxon>
    </lineage>
</organism>
<keyword evidence="5" id="KW-0274">FAD</keyword>
<dbReference type="Pfam" id="PF01266">
    <property type="entry name" value="DAO"/>
    <property type="match status" value="1"/>
</dbReference>
<dbReference type="AlphaFoldDB" id="A0A6P7TIM2"/>
<evidence type="ECO:0000256" key="3">
    <source>
        <dbReference type="ARBA" id="ARBA00012769"/>
    </source>
</evidence>
<dbReference type="FunFam" id="3.50.50.60:FF:000189">
    <property type="entry name" value="Monomeric sarcosine oxidase"/>
    <property type="match status" value="1"/>
</dbReference>
<reference evidence="10" key="1">
    <citation type="submission" date="2025-08" db="UniProtKB">
        <authorList>
            <consortium name="RefSeq"/>
        </authorList>
    </citation>
    <scope>IDENTIFICATION</scope>
</reference>
<dbReference type="PANTHER" id="PTHR10961:SF46">
    <property type="entry name" value="PEROXISOMAL SARCOSINE OXIDASE"/>
    <property type="match status" value="1"/>
</dbReference>
<keyword evidence="6" id="KW-0560">Oxidoreductase</keyword>
<dbReference type="GO" id="GO:0008115">
    <property type="term" value="F:sarcosine oxidase activity"/>
    <property type="evidence" value="ECO:0007669"/>
    <property type="project" value="UniProtKB-EC"/>
</dbReference>
<dbReference type="InterPro" id="IPR006076">
    <property type="entry name" value="FAD-dep_OxRdtase"/>
</dbReference>
<comment type="similarity">
    <text evidence="2">Belongs to the MSOX/MTOX family.</text>
</comment>